<dbReference type="Proteomes" id="UP000557772">
    <property type="component" value="Unassembled WGS sequence"/>
</dbReference>
<dbReference type="GO" id="GO:0009435">
    <property type="term" value="P:NAD+ biosynthetic process"/>
    <property type="evidence" value="ECO:0007669"/>
    <property type="project" value="UniProtKB-UniPathway"/>
</dbReference>
<keyword evidence="3 4" id="KW-0663">Pyridoxal phosphate</keyword>
<dbReference type="EMBL" id="JABENB010000002">
    <property type="protein sequence ID" value="NNG40213.1"/>
    <property type="molecule type" value="Genomic_DNA"/>
</dbReference>
<dbReference type="SUPFAM" id="SSF53383">
    <property type="entry name" value="PLP-dependent transferases"/>
    <property type="match status" value="1"/>
</dbReference>
<dbReference type="InterPro" id="IPR015421">
    <property type="entry name" value="PyrdxlP-dep_Trfase_major"/>
</dbReference>
<dbReference type="Gene3D" id="3.40.640.10">
    <property type="entry name" value="Type I PLP-dependent aspartate aminotransferase-like (Major domain)"/>
    <property type="match status" value="1"/>
</dbReference>
<comment type="similarity">
    <text evidence="5">Belongs to the DegT/DnrJ/EryC1 family.</text>
</comment>
<dbReference type="InterPro" id="IPR000653">
    <property type="entry name" value="DegT/StrS_aminotransferase"/>
</dbReference>
<proteinExistence type="inferred from homology"/>
<dbReference type="InterPro" id="IPR015424">
    <property type="entry name" value="PyrdxlP-dep_Trfase"/>
</dbReference>
<keyword evidence="7" id="KW-0032">Aminotransferase</keyword>
<reference evidence="7 8" key="1">
    <citation type="submission" date="2020-05" db="EMBL/GenBank/DDBJ databases">
        <title>Flexivirga sp. ID2601S isolated from air conditioner.</title>
        <authorList>
            <person name="Kim D.H."/>
        </authorList>
    </citation>
    <scope>NUCLEOTIDE SEQUENCE [LARGE SCALE GENOMIC DNA]</scope>
    <source>
        <strain evidence="7 8">ID2601S</strain>
    </source>
</reference>
<dbReference type="GO" id="GO:0019441">
    <property type="term" value="P:L-tryptophan catabolic process to kynurenine"/>
    <property type="evidence" value="ECO:0007669"/>
    <property type="project" value="TreeGrafter"/>
</dbReference>
<accession>A0A849AJM6</accession>
<dbReference type="PIRSF" id="PIRSF038800">
    <property type="entry name" value="KYNU"/>
    <property type="match status" value="1"/>
</dbReference>
<evidence type="ECO:0000313" key="8">
    <source>
        <dbReference type="Proteomes" id="UP000557772"/>
    </source>
</evidence>
<dbReference type="Gene3D" id="3.90.1150.10">
    <property type="entry name" value="Aspartate Aminotransferase, domain 1"/>
    <property type="match status" value="1"/>
</dbReference>
<comment type="cofactor">
    <cofactor evidence="4">
        <name>pyridoxal 5'-phosphate</name>
        <dbReference type="ChEBI" id="CHEBI:597326"/>
    </cofactor>
</comment>
<dbReference type="Pfam" id="PF22580">
    <property type="entry name" value="KYNU_C"/>
    <property type="match status" value="1"/>
</dbReference>
<sequence length="431" mass="45437">MIDEGRGATEDTSQTQDSGEFARRAAELDAADPLASYLEEFVPVDEPGFVAYLDGNSLGRPTRRAAAELGELVRGAWGTDLIRSWTDGADPWMEWPERVGDEIAAACLGAAAGQTVVADSTTVLLYKLARAALTARPGRDEIVLDTDNFPTDRYVLEGIAGECGMSLRWIDADPREGVHAEQVAAAVGDRTALVVLSHVAYRSGWIADLPAIAAVSHGAGALFLADLCHSVGAVPVELDAWGVDLAVGCTYKFLGGGPGAPAFGYICRDLQDQVRQPIQGWMGRADPFTMGPGYQPAAGIRSLVSGTPPIVGMVPVRAGVGLVARAGIDAIRCKSIELTTLAIDIVDSWPDALGVRVSSPRDAARRGGHVTISRGDFRQVNAALWQRGVIPDFRAPDGIRLGLAPLSTSYADVVRALDVARTVMTRGAGAP</sequence>
<comment type="caution">
    <text evidence="7">The sequence shown here is derived from an EMBL/GenBank/DDBJ whole genome shotgun (WGS) entry which is preliminary data.</text>
</comment>
<dbReference type="InterPro" id="IPR015422">
    <property type="entry name" value="PyrdxlP-dep_Trfase_small"/>
</dbReference>
<dbReference type="PANTHER" id="PTHR14084:SF0">
    <property type="entry name" value="KYNURENINASE"/>
    <property type="match status" value="1"/>
</dbReference>
<organism evidence="7 8">
    <name type="scientific">Flexivirga aerilata</name>
    <dbReference type="NCBI Taxonomy" id="1656889"/>
    <lineage>
        <taxon>Bacteria</taxon>
        <taxon>Bacillati</taxon>
        <taxon>Actinomycetota</taxon>
        <taxon>Actinomycetes</taxon>
        <taxon>Micrococcales</taxon>
        <taxon>Dermacoccaceae</taxon>
        <taxon>Flexivirga</taxon>
    </lineage>
</organism>
<comment type="subunit">
    <text evidence="4">Homodimer.</text>
</comment>
<dbReference type="UniPathway" id="UPA00253">
    <property type="reaction ID" value="UER00329"/>
</dbReference>
<keyword evidence="1 4" id="KW-0662">Pyridine nucleotide biosynthesis</keyword>
<comment type="function">
    <text evidence="4">Catalyzes the cleavage of L-kynurenine (L-Kyn) and L-3-hydroxykynurenine (L-3OHKyn) into anthranilic acid (AA) and 3-hydroxyanthranilic acid (3-OHAA), respectively.</text>
</comment>
<evidence type="ECO:0000256" key="6">
    <source>
        <dbReference type="SAM" id="MobiDB-lite"/>
    </source>
</evidence>
<dbReference type="Pfam" id="PF01041">
    <property type="entry name" value="DegT_DnrJ_EryC1"/>
    <property type="match status" value="1"/>
</dbReference>
<dbReference type="PANTHER" id="PTHR14084">
    <property type="entry name" value="KYNURENINASE"/>
    <property type="match status" value="1"/>
</dbReference>
<comment type="catalytic activity">
    <reaction evidence="4">
        <text>3-hydroxy-L-kynurenine + H2O = 3-hydroxyanthranilate + L-alanine + H(+)</text>
        <dbReference type="Rhea" id="RHEA:25143"/>
        <dbReference type="ChEBI" id="CHEBI:15377"/>
        <dbReference type="ChEBI" id="CHEBI:15378"/>
        <dbReference type="ChEBI" id="CHEBI:36559"/>
        <dbReference type="ChEBI" id="CHEBI:57972"/>
        <dbReference type="ChEBI" id="CHEBI:58125"/>
        <dbReference type="EC" id="3.7.1.3"/>
    </reaction>
</comment>
<dbReference type="GO" id="GO:0043420">
    <property type="term" value="P:anthranilate metabolic process"/>
    <property type="evidence" value="ECO:0007669"/>
    <property type="project" value="TreeGrafter"/>
</dbReference>
<dbReference type="GO" id="GO:0005737">
    <property type="term" value="C:cytoplasm"/>
    <property type="evidence" value="ECO:0007669"/>
    <property type="project" value="InterPro"/>
</dbReference>
<dbReference type="GO" id="GO:0097053">
    <property type="term" value="P:L-kynurenine catabolic process"/>
    <property type="evidence" value="ECO:0007669"/>
    <property type="project" value="UniProtKB-UniPathway"/>
</dbReference>
<comment type="pathway">
    <text evidence="4">Amino-acid degradation; L-kynurenine degradation; L-alanine and anthranilate from L-kynurenine: step 1/1.</text>
</comment>
<gene>
    <name evidence="7" type="ORF">HJ588_13150</name>
</gene>
<keyword evidence="2 4" id="KW-0378">Hydrolase</keyword>
<comment type="similarity">
    <text evidence="4">Belongs to the kynureninase family.</text>
</comment>
<protein>
    <recommendedName>
        <fullName evidence="4">Kynureninase</fullName>
        <ecNumber evidence="4">3.7.1.3</ecNumber>
    </recommendedName>
</protein>
<feature type="region of interest" description="Disordered" evidence="6">
    <location>
        <begin position="1"/>
        <end position="20"/>
    </location>
</feature>
<name>A0A849AJM6_9MICO</name>
<dbReference type="GO" id="GO:0030429">
    <property type="term" value="F:kynureninase activity"/>
    <property type="evidence" value="ECO:0007669"/>
    <property type="project" value="UniProtKB-EC"/>
</dbReference>
<evidence type="ECO:0000313" key="7">
    <source>
        <dbReference type="EMBL" id="NNG40213.1"/>
    </source>
</evidence>
<evidence type="ECO:0000256" key="1">
    <source>
        <dbReference type="ARBA" id="ARBA00022642"/>
    </source>
</evidence>
<dbReference type="GO" id="GO:0008483">
    <property type="term" value="F:transaminase activity"/>
    <property type="evidence" value="ECO:0007669"/>
    <property type="project" value="UniProtKB-KW"/>
</dbReference>
<evidence type="ECO:0000256" key="5">
    <source>
        <dbReference type="RuleBase" id="RU004508"/>
    </source>
</evidence>
<evidence type="ECO:0000256" key="4">
    <source>
        <dbReference type="PIRNR" id="PIRNR038800"/>
    </source>
</evidence>
<dbReference type="UniPathway" id="UPA00334">
    <property type="reaction ID" value="UER00455"/>
</dbReference>
<comment type="catalytic activity">
    <reaction evidence="4">
        <text>L-kynurenine + H2O = anthranilate + L-alanine + H(+)</text>
        <dbReference type="Rhea" id="RHEA:16813"/>
        <dbReference type="ChEBI" id="CHEBI:15377"/>
        <dbReference type="ChEBI" id="CHEBI:15378"/>
        <dbReference type="ChEBI" id="CHEBI:16567"/>
        <dbReference type="ChEBI" id="CHEBI:57959"/>
        <dbReference type="ChEBI" id="CHEBI:57972"/>
        <dbReference type="EC" id="3.7.1.3"/>
    </reaction>
</comment>
<keyword evidence="8" id="KW-1185">Reference proteome</keyword>
<dbReference type="RefSeq" id="WP_171156286.1">
    <property type="nucleotide sequence ID" value="NZ_JABENB010000002.1"/>
</dbReference>
<keyword evidence="7" id="KW-0808">Transferase</keyword>
<dbReference type="EC" id="3.7.1.3" evidence="4"/>
<evidence type="ECO:0000256" key="2">
    <source>
        <dbReference type="ARBA" id="ARBA00022801"/>
    </source>
</evidence>
<dbReference type="GO" id="GO:0030170">
    <property type="term" value="F:pyridoxal phosphate binding"/>
    <property type="evidence" value="ECO:0007669"/>
    <property type="project" value="InterPro"/>
</dbReference>
<evidence type="ECO:0000256" key="3">
    <source>
        <dbReference type="ARBA" id="ARBA00022898"/>
    </source>
</evidence>
<comment type="pathway">
    <text evidence="4">Cofactor biosynthesis; NAD(+) biosynthesis; quinolinate from L-kynurenine: step 2/3.</text>
</comment>
<dbReference type="InterPro" id="IPR010111">
    <property type="entry name" value="Kynureninase"/>
</dbReference>
<dbReference type="AlphaFoldDB" id="A0A849AJM6"/>